<dbReference type="EMBL" id="FNVR01000013">
    <property type="protein sequence ID" value="SEG09684.1"/>
    <property type="molecule type" value="Genomic_DNA"/>
</dbReference>
<dbReference type="AlphaFoldDB" id="A0A1H5XD30"/>
<dbReference type="Pfam" id="PF12864">
    <property type="entry name" value="DUF3822"/>
    <property type="match status" value="1"/>
</dbReference>
<dbReference type="InterPro" id="IPR024213">
    <property type="entry name" value="DUF3822"/>
</dbReference>
<evidence type="ECO:0008006" key="3">
    <source>
        <dbReference type="Google" id="ProtNLM"/>
    </source>
</evidence>
<reference evidence="2" key="1">
    <citation type="submission" date="2016-10" db="EMBL/GenBank/DDBJ databases">
        <authorList>
            <person name="Varghese N."/>
            <person name="Submissions S."/>
        </authorList>
    </citation>
    <scope>NUCLEOTIDE SEQUENCE [LARGE SCALE GENOMIC DNA]</scope>
    <source>
        <strain evidence="2">DSM 17298</strain>
    </source>
</reference>
<name>A0A1H5XD30_9BACT</name>
<dbReference type="RefSeq" id="WP_160111239.1">
    <property type="nucleotide sequence ID" value="NZ_FNVR01000013.1"/>
</dbReference>
<dbReference type="Gene3D" id="3.30.420.260">
    <property type="match status" value="1"/>
</dbReference>
<organism evidence="1 2">
    <name type="scientific">Algoriphagus boritolerans DSM 17298 = JCM 18970</name>
    <dbReference type="NCBI Taxonomy" id="1120964"/>
    <lineage>
        <taxon>Bacteria</taxon>
        <taxon>Pseudomonadati</taxon>
        <taxon>Bacteroidota</taxon>
        <taxon>Cytophagia</taxon>
        <taxon>Cytophagales</taxon>
        <taxon>Cyclobacteriaceae</taxon>
        <taxon>Algoriphagus</taxon>
    </lineage>
</organism>
<keyword evidence="2" id="KW-1185">Reference proteome</keyword>
<dbReference type="STRING" id="1120964.GCA_001313265_04153"/>
<gene>
    <name evidence="1" type="ORF">SAMN03080598_02462</name>
</gene>
<dbReference type="Gene3D" id="3.30.420.250">
    <property type="match status" value="1"/>
</dbReference>
<dbReference type="Proteomes" id="UP000236736">
    <property type="component" value="Unassembled WGS sequence"/>
</dbReference>
<proteinExistence type="predicted"/>
<sequence length="272" mass="31721">MENNLKVYKSDKFDVVDTASLSLFLYPQSLFIFAKDQNLANICVHYYFDFTIDRLEGLFSTDQLLRQDVPVKVYFHQTAFSLVPGVLYQSGKENEYLQFAQELPAEPEFFASPLDSTNLQVVSYIPHRLKKNLDARYSEVTLHHGSCSFLSYLFKERFNLIGQEILVNYFGSHIYIAAFTDQELSLFNMFEIGTKADILKYILIAMNQLKFERNHVKVSIYGGTEESGITVDWGSDYFQNFRLETPHANQNYSHGFKHLKSENVFETFWQYD</sequence>
<protein>
    <recommendedName>
        <fullName evidence="3">DUF3822 family protein</fullName>
    </recommendedName>
</protein>
<accession>A0A1H5XD30</accession>
<evidence type="ECO:0000313" key="1">
    <source>
        <dbReference type="EMBL" id="SEG09684.1"/>
    </source>
</evidence>
<dbReference type="CDD" id="cd24013">
    <property type="entry name" value="ASKHA_ATPase_BT3980-like"/>
    <property type="match status" value="1"/>
</dbReference>
<dbReference type="OrthoDB" id="838738at2"/>
<evidence type="ECO:0000313" key="2">
    <source>
        <dbReference type="Proteomes" id="UP000236736"/>
    </source>
</evidence>